<dbReference type="PANTHER" id="PTHR31407:SF16">
    <property type="entry name" value="PSBP DOMAIN-CONTAINING PROTEIN 7, CHLOROPLASTIC"/>
    <property type="match status" value="1"/>
</dbReference>
<dbReference type="GO" id="GO:0015979">
    <property type="term" value="P:photosynthesis"/>
    <property type="evidence" value="ECO:0007669"/>
    <property type="project" value="InterPro"/>
</dbReference>
<evidence type="ECO:0000313" key="3">
    <source>
        <dbReference type="EMBL" id="AFZ37358.1"/>
    </source>
</evidence>
<dbReference type="KEGG" id="scs:Sta7437_3874"/>
<dbReference type="EMBL" id="CP003653">
    <property type="protein sequence ID" value="AFZ37358.1"/>
    <property type="molecule type" value="Genomic_DNA"/>
</dbReference>
<dbReference type="InterPro" id="IPR016123">
    <property type="entry name" value="Mog1/PsbP_a/b/a-sand"/>
</dbReference>
<dbReference type="GO" id="GO:0009654">
    <property type="term" value="C:photosystem II oxygen evolving complex"/>
    <property type="evidence" value="ECO:0007669"/>
    <property type="project" value="InterPro"/>
</dbReference>
<keyword evidence="4" id="KW-1185">Reference proteome</keyword>
<dbReference type="PANTHER" id="PTHR31407">
    <property type="match status" value="1"/>
</dbReference>
<dbReference type="STRING" id="111780.Sta7437_3874"/>
<dbReference type="PROSITE" id="PS51257">
    <property type="entry name" value="PROKAR_LIPOPROTEIN"/>
    <property type="match status" value="1"/>
</dbReference>
<organism evidence="3 4">
    <name type="scientific">Stanieria cyanosphaera (strain ATCC 29371 / PCC 7437)</name>
    <dbReference type="NCBI Taxonomy" id="111780"/>
    <lineage>
        <taxon>Bacteria</taxon>
        <taxon>Bacillati</taxon>
        <taxon>Cyanobacteriota</taxon>
        <taxon>Cyanophyceae</taxon>
        <taxon>Pleurocapsales</taxon>
        <taxon>Dermocarpellaceae</taxon>
        <taxon>Stanieria</taxon>
    </lineage>
</organism>
<feature type="chain" id="PRO_5003938212" evidence="1">
    <location>
        <begin position="23"/>
        <end position="182"/>
    </location>
</feature>
<sequence length="182" mass="20442">MWKSLIASLLIVVSIVLSSCSAGVSGLQSYVNPSQGYEFLYPNGWIPVDLKKPSPGVDVVFRDLIERGENLSVIVSDVPADSTLEELGTPSEVGYRFFKMMNNPEFDRQAEFLTAESKDRDGKTYYLLEYEVELPNQQPRHNVASVAVSRGKLFTFNLSTTTDRWSKVQDTFEVAARSFTVR</sequence>
<dbReference type="GO" id="GO:0019898">
    <property type="term" value="C:extrinsic component of membrane"/>
    <property type="evidence" value="ECO:0007669"/>
    <property type="project" value="InterPro"/>
</dbReference>
<protein>
    <submittedName>
        <fullName evidence="3">Photosystem II oxygen evolving complex protein PsbP</fullName>
    </submittedName>
</protein>
<dbReference type="PATRIC" id="fig|111780.3.peg.4020"/>
<dbReference type="SUPFAM" id="SSF55724">
    <property type="entry name" value="Mog1p/PsbP-like"/>
    <property type="match status" value="1"/>
</dbReference>
<evidence type="ECO:0000259" key="2">
    <source>
        <dbReference type="Pfam" id="PF01789"/>
    </source>
</evidence>
<dbReference type="Gene3D" id="3.40.1000.10">
    <property type="entry name" value="Mog1/PsbP, alpha/beta/alpha sandwich"/>
    <property type="match status" value="1"/>
</dbReference>
<keyword evidence="1" id="KW-0732">Signal</keyword>
<dbReference type="GO" id="GO:0005509">
    <property type="term" value="F:calcium ion binding"/>
    <property type="evidence" value="ECO:0007669"/>
    <property type="project" value="InterPro"/>
</dbReference>
<feature type="signal peptide" evidence="1">
    <location>
        <begin position="1"/>
        <end position="22"/>
    </location>
</feature>
<feature type="domain" description="PsbP C-terminal" evidence="2">
    <location>
        <begin position="25"/>
        <end position="181"/>
    </location>
</feature>
<dbReference type="eggNOG" id="ENOG502ZCA9">
    <property type="taxonomic scope" value="Bacteria"/>
</dbReference>
<reference evidence="4" key="1">
    <citation type="journal article" date="2013" name="Proc. Natl. Acad. Sci. U.S.A.">
        <title>Improving the coverage of the cyanobacterial phylum using diversity-driven genome sequencing.</title>
        <authorList>
            <person name="Shih P.M."/>
            <person name="Wu D."/>
            <person name="Latifi A."/>
            <person name="Axen S.D."/>
            <person name="Fewer D.P."/>
            <person name="Talla E."/>
            <person name="Calteau A."/>
            <person name="Cai F."/>
            <person name="Tandeau de Marsac N."/>
            <person name="Rippka R."/>
            <person name="Herdman M."/>
            <person name="Sivonen K."/>
            <person name="Coursin T."/>
            <person name="Laurent T."/>
            <person name="Goodwin L."/>
            <person name="Nolan M."/>
            <person name="Davenport K.W."/>
            <person name="Han C.S."/>
            <person name="Rubin E.M."/>
            <person name="Eisen J.A."/>
            <person name="Woyke T."/>
            <person name="Gugger M."/>
            <person name="Kerfeld C.A."/>
        </authorList>
    </citation>
    <scope>NUCLEOTIDE SEQUENCE [LARGE SCALE GENOMIC DNA]</scope>
    <source>
        <strain evidence="4">ATCC 29371 / PCC 7437</strain>
    </source>
</reference>
<evidence type="ECO:0000256" key="1">
    <source>
        <dbReference type="SAM" id="SignalP"/>
    </source>
</evidence>
<proteinExistence type="predicted"/>
<gene>
    <name evidence="3" type="ordered locus">Sta7437_3874</name>
</gene>
<name>K9XXV4_STAC7</name>
<dbReference type="Proteomes" id="UP000010473">
    <property type="component" value="Chromosome"/>
</dbReference>
<dbReference type="RefSeq" id="WP_015195017.1">
    <property type="nucleotide sequence ID" value="NC_019748.1"/>
</dbReference>
<accession>K9XXV4</accession>
<dbReference type="InterPro" id="IPR002683">
    <property type="entry name" value="PsbP_C"/>
</dbReference>
<dbReference type="AlphaFoldDB" id="K9XXV4"/>
<dbReference type="OrthoDB" id="540197at2"/>
<dbReference type="HOGENOM" id="CLU_039569_2_0_3"/>
<dbReference type="Pfam" id="PF01789">
    <property type="entry name" value="PsbP"/>
    <property type="match status" value="1"/>
</dbReference>
<dbReference type="NCBIfam" id="NF040946">
    <property type="entry name" value="PSII_PsbP"/>
    <property type="match status" value="1"/>
</dbReference>
<evidence type="ECO:0000313" key="4">
    <source>
        <dbReference type="Proteomes" id="UP000010473"/>
    </source>
</evidence>